<dbReference type="eggNOG" id="COG1028">
    <property type="taxonomic scope" value="Bacteria"/>
</dbReference>
<sequence>MDLGLTGKRFAVTGGTRGIGRAVVQGLLDEGATVAFCARTPDAVAEAQSELTADGATAVGTAVDVGDRAAVAAWVEASAATLGGLDGVVANVSALAIPESEENWRTTFEVDLMGTVGLVDAALPFLLASGAGSIVSISSVSGREVDFAAGPYGTMKAAIIHYTQGLAHQLAGKGVRANSVSPGNTYFPGGVWPSIEENNPELFAAALALNPTGRMATPEEVANAVVFLSSSAASFITGTNLVVDGALTRGVQL</sequence>
<reference evidence="3 4" key="1">
    <citation type="submission" date="2016-04" db="EMBL/GenBank/DDBJ databases">
        <title>Draft Genome Sequences of Staphylococcus capitis Strain H36, S. capitis Strain H65, S. cohnii Strain H62, S. hominis Strain H69, Mycobacterium iranicum Strain H39, Plantibacter sp. Strain H53, Pseudomonas oryzihabitans Strain H72, and Microbacterium sp. Strain H83, isolated from residential settings.</title>
        <authorList>
            <person name="Lymperopoulou D."/>
            <person name="Adams R.I."/>
            <person name="Lindow S."/>
            <person name="Coil D.A."/>
            <person name="Jospin G."/>
            <person name="Eisen J.A."/>
        </authorList>
    </citation>
    <scope>NUCLEOTIDE SEQUENCE [LARGE SCALE GENOMIC DNA]</scope>
    <source>
        <strain evidence="3 4">H39</strain>
    </source>
</reference>
<protein>
    <submittedName>
        <fullName evidence="3">3-ketoacyl-ACP reductase</fullName>
    </submittedName>
</protein>
<dbReference type="CDD" id="cd05233">
    <property type="entry name" value="SDR_c"/>
    <property type="match status" value="1"/>
</dbReference>
<dbReference type="Proteomes" id="UP000078396">
    <property type="component" value="Unassembled WGS sequence"/>
</dbReference>
<evidence type="ECO:0000256" key="1">
    <source>
        <dbReference type="ARBA" id="ARBA00006484"/>
    </source>
</evidence>
<dbReference type="InterPro" id="IPR036291">
    <property type="entry name" value="NAD(P)-bd_dom_sf"/>
</dbReference>
<dbReference type="PRINTS" id="PR00080">
    <property type="entry name" value="SDRFAMILY"/>
</dbReference>
<evidence type="ECO:0000313" key="4">
    <source>
        <dbReference type="Proteomes" id="UP000078396"/>
    </source>
</evidence>
<organism evidence="3 4">
    <name type="scientific">Mycolicibacterium iranicum</name>
    <name type="common">Mycobacterium iranicum</name>
    <dbReference type="NCBI Taxonomy" id="912594"/>
    <lineage>
        <taxon>Bacteria</taxon>
        <taxon>Bacillati</taxon>
        <taxon>Actinomycetota</taxon>
        <taxon>Actinomycetes</taxon>
        <taxon>Mycobacteriales</taxon>
        <taxon>Mycobacteriaceae</taxon>
        <taxon>Mycolicibacterium</taxon>
    </lineage>
</organism>
<dbReference type="PRINTS" id="PR00081">
    <property type="entry name" value="GDHRDH"/>
</dbReference>
<dbReference type="InterPro" id="IPR002347">
    <property type="entry name" value="SDR_fam"/>
</dbReference>
<dbReference type="RefSeq" id="WP_064284779.1">
    <property type="nucleotide sequence ID" value="NZ_LWCS01000065.1"/>
</dbReference>
<keyword evidence="2" id="KW-0560">Oxidoreductase</keyword>
<proteinExistence type="inferred from homology"/>
<evidence type="ECO:0000256" key="2">
    <source>
        <dbReference type="ARBA" id="ARBA00023002"/>
    </source>
</evidence>
<dbReference type="STRING" id="912594.AWC12_08300"/>
<dbReference type="SUPFAM" id="SSF51735">
    <property type="entry name" value="NAD(P)-binding Rossmann-fold domains"/>
    <property type="match status" value="1"/>
</dbReference>
<dbReference type="GO" id="GO:0016491">
    <property type="term" value="F:oxidoreductase activity"/>
    <property type="evidence" value="ECO:0007669"/>
    <property type="project" value="UniProtKB-KW"/>
</dbReference>
<comment type="caution">
    <text evidence="3">The sequence shown here is derived from an EMBL/GenBank/DDBJ whole genome shotgun (WGS) entry which is preliminary data.</text>
</comment>
<dbReference type="Pfam" id="PF13561">
    <property type="entry name" value="adh_short_C2"/>
    <property type="match status" value="1"/>
</dbReference>
<dbReference type="PANTHER" id="PTHR43943">
    <property type="entry name" value="DEHYDROGENASE/REDUCTASE (SDR FAMILY) MEMBER 4"/>
    <property type="match status" value="1"/>
</dbReference>
<comment type="similarity">
    <text evidence="1">Belongs to the short-chain dehydrogenases/reductases (SDR) family.</text>
</comment>
<gene>
    <name evidence="3" type="ORF">A4X20_09530</name>
</gene>
<dbReference type="PANTHER" id="PTHR43943:SF17">
    <property type="entry name" value="3-PHENYLPROPIONATE-DIHYDRODIOL_CINNAMIC ACID-DIHYDRODIOL DEHYDROGENASE"/>
    <property type="match status" value="1"/>
</dbReference>
<evidence type="ECO:0000313" key="3">
    <source>
        <dbReference type="EMBL" id="OAN30102.1"/>
    </source>
</evidence>
<dbReference type="AlphaFoldDB" id="A0A178LHC2"/>
<dbReference type="Gene3D" id="3.40.50.720">
    <property type="entry name" value="NAD(P)-binding Rossmann-like Domain"/>
    <property type="match status" value="1"/>
</dbReference>
<name>A0A178LHC2_MYCIR</name>
<dbReference type="EMBL" id="LWCS01000065">
    <property type="protein sequence ID" value="OAN30102.1"/>
    <property type="molecule type" value="Genomic_DNA"/>
</dbReference>
<accession>A0A178LHC2</accession>
<dbReference type="OrthoDB" id="5242555at2"/>
<dbReference type="FunFam" id="3.40.50.720:FF:000084">
    <property type="entry name" value="Short-chain dehydrogenase reductase"/>
    <property type="match status" value="1"/>
</dbReference>